<evidence type="ECO:0000259" key="10">
    <source>
        <dbReference type="Pfam" id="PF01138"/>
    </source>
</evidence>
<dbReference type="InterPro" id="IPR020568">
    <property type="entry name" value="Ribosomal_Su5_D2-typ_SF"/>
</dbReference>
<keyword evidence="5" id="KW-0698">rRNA processing</keyword>
<evidence type="ECO:0000256" key="7">
    <source>
        <dbReference type="ARBA" id="ARBA00022884"/>
    </source>
</evidence>
<dbReference type="GO" id="GO:0071038">
    <property type="term" value="P:TRAMP-dependent tRNA surveillance pathway"/>
    <property type="evidence" value="ECO:0007669"/>
    <property type="project" value="TreeGrafter"/>
</dbReference>
<evidence type="ECO:0000256" key="5">
    <source>
        <dbReference type="ARBA" id="ARBA00022552"/>
    </source>
</evidence>
<dbReference type="InterPro" id="IPR001247">
    <property type="entry name" value="ExoRNase_PH_dom1"/>
</dbReference>
<gene>
    <name evidence="11" type="primary">MPUL0D03450</name>
    <name evidence="11" type="ORF">METSCH_D03450</name>
</gene>
<keyword evidence="8" id="KW-0539">Nucleus</keyword>
<sequence length="401" mass="43926">MIFRRPPKHSRKWHHVTHICLITGFIYQKKDTVNPHTNTHHAMASTKQAVFPPEVLARITPEVSLERHLALGLRPSLRQYDEFRTLSANPGSLTDLGTNSLVGLVTVRNGDTHVFCGITLGVTETNESDDFLSADTAANKNAAYATVYPVVEIARGRTGAPTDEEMILSQQIHNHVLHLHVLPLLLLTLVPGYQLTNETTGESYVAYPDDLQMSADDLRSLSSTINITKKKYAYVLYAHIKVFSRVGPLFDVVHYALTAALKNTVLPRVFLSDSGIDPNVRVPVRSRGNFGHLSQGSGRFCFDGNTTLALPLQLYAARIGVSSLFGLVDLETEQGTTSVLLADLEGEAEEACAESRLTIVRNGDTLTHVSITGGGANVTLETFRRALQIAKSRAQVVTYGK</sequence>
<evidence type="ECO:0000256" key="8">
    <source>
        <dbReference type="ARBA" id="ARBA00023242"/>
    </source>
</evidence>
<protein>
    <recommendedName>
        <fullName evidence="9">Ribosomal RNA-processing protein 43</fullName>
    </recommendedName>
</protein>
<keyword evidence="7" id="KW-0694">RNA-binding</keyword>
<dbReference type="GO" id="GO:0034476">
    <property type="term" value="P:U5 snRNA 3'-end processing"/>
    <property type="evidence" value="ECO:0007669"/>
    <property type="project" value="TreeGrafter"/>
</dbReference>
<comment type="subcellular location">
    <subcellularLocation>
        <location evidence="1">Cytoplasm</location>
    </subcellularLocation>
    <subcellularLocation>
        <location evidence="2">Nucleus</location>
        <location evidence="2">Nucleolus</location>
    </subcellularLocation>
</comment>
<evidence type="ECO:0000313" key="11">
    <source>
        <dbReference type="EMBL" id="QBM89278.1"/>
    </source>
</evidence>
<keyword evidence="6" id="KW-0271">Exosome</keyword>
<dbReference type="PANTHER" id="PTHR11097">
    <property type="entry name" value="EXOSOME COMPLEX EXONUCLEASE RIBOSOMAL RNA PROCESSING PROTEIN"/>
    <property type="match status" value="1"/>
</dbReference>
<dbReference type="STRING" id="2163413.A0A4P6XSZ7"/>
<dbReference type="Pfam" id="PF01138">
    <property type="entry name" value="RNase_PH"/>
    <property type="match status" value="1"/>
</dbReference>
<feature type="domain" description="Exoribonuclease phosphorolytic" evidence="10">
    <location>
        <begin position="97"/>
        <end position="267"/>
    </location>
</feature>
<dbReference type="GO" id="GO:0000176">
    <property type="term" value="C:nuclear exosome (RNase complex)"/>
    <property type="evidence" value="ECO:0007669"/>
    <property type="project" value="UniProtKB-ARBA"/>
</dbReference>
<dbReference type="InterPro" id="IPR027408">
    <property type="entry name" value="PNPase/RNase_PH_dom_sf"/>
</dbReference>
<accession>A0A4P6XSZ7</accession>
<dbReference type="GO" id="GO:0016075">
    <property type="term" value="P:rRNA catabolic process"/>
    <property type="evidence" value="ECO:0007669"/>
    <property type="project" value="TreeGrafter"/>
</dbReference>
<dbReference type="GO" id="GO:0071028">
    <property type="term" value="P:nuclear mRNA surveillance"/>
    <property type="evidence" value="ECO:0007669"/>
    <property type="project" value="TreeGrafter"/>
</dbReference>
<evidence type="ECO:0000313" key="12">
    <source>
        <dbReference type="Proteomes" id="UP000292447"/>
    </source>
</evidence>
<dbReference type="EMBL" id="CP034459">
    <property type="protein sequence ID" value="QBM89278.1"/>
    <property type="molecule type" value="Genomic_DNA"/>
</dbReference>
<dbReference type="GO" id="GO:0071035">
    <property type="term" value="P:nuclear polyadenylation-dependent rRNA catabolic process"/>
    <property type="evidence" value="ECO:0007669"/>
    <property type="project" value="TreeGrafter"/>
</dbReference>
<dbReference type="SUPFAM" id="SSF54211">
    <property type="entry name" value="Ribosomal protein S5 domain 2-like"/>
    <property type="match status" value="1"/>
</dbReference>
<dbReference type="GO" id="GO:0000467">
    <property type="term" value="P:exonucleolytic trimming to generate mature 3'-end of 5.8S rRNA from tricistronic rRNA transcript (SSU-rRNA, 5.8S rRNA, LSU-rRNA)"/>
    <property type="evidence" value="ECO:0007669"/>
    <property type="project" value="UniProtKB-ARBA"/>
</dbReference>
<comment type="similarity">
    <text evidence="3">Belongs to the RNase PH family.</text>
</comment>
<dbReference type="AlphaFoldDB" id="A0A4P6XSZ7"/>
<evidence type="ECO:0000256" key="6">
    <source>
        <dbReference type="ARBA" id="ARBA00022835"/>
    </source>
</evidence>
<dbReference type="PANTHER" id="PTHR11097:SF9">
    <property type="entry name" value="EXOSOME COMPLEX COMPONENT RRP43"/>
    <property type="match status" value="1"/>
</dbReference>
<reference evidence="12" key="1">
    <citation type="submission" date="2019-03" db="EMBL/GenBank/DDBJ databases">
        <title>Snf2 controls pulcherriminic acid biosynthesis and connects pigmentation and antifungal activity of the yeast Metschnikowia pulcherrima.</title>
        <authorList>
            <person name="Gore-Lloyd D."/>
            <person name="Sumann I."/>
            <person name="Brachmann A.O."/>
            <person name="Schneeberger K."/>
            <person name="Ortiz-Merino R.A."/>
            <person name="Moreno-Beltran M."/>
            <person name="Schlaefli M."/>
            <person name="Kirner P."/>
            <person name="Santos Kron A."/>
            <person name="Wolfe K.H."/>
            <person name="Piel J."/>
            <person name="Ahrens C.H."/>
            <person name="Henk D."/>
            <person name="Freimoser F.M."/>
        </authorList>
    </citation>
    <scope>NUCLEOTIDE SEQUENCE [LARGE SCALE GENOMIC DNA]</scope>
    <source>
        <strain evidence="12">APC 1.2</strain>
    </source>
</reference>
<dbReference type="GO" id="GO:0005730">
    <property type="term" value="C:nucleolus"/>
    <property type="evidence" value="ECO:0007669"/>
    <property type="project" value="UniProtKB-SubCell"/>
</dbReference>
<evidence type="ECO:0000256" key="2">
    <source>
        <dbReference type="ARBA" id="ARBA00004604"/>
    </source>
</evidence>
<dbReference type="GO" id="GO:0035925">
    <property type="term" value="F:mRNA 3'-UTR AU-rich region binding"/>
    <property type="evidence" value="ECO:0007669"/>
    <property type="project" value="TreeGrafter"/>
</dbReference>
<dbReference type="GO" id="GO:0034475">
    <property type="term" value="P:U4 snRNA 3'-end processing"/>
    <property type="evidence" value="ECO:0007669"/>
    <property type="project" value="TreeGrafter"/>
</dbReference>
<keyword evidence="12" id="KW-1185">Reference proteome</keyword>
<dbReference type="InterPro" id="IPR050590">
    <property type="entry name" value="Exosome_comp_Rrp42_subfam"/>
</dbReference>
<evidence type="ECO:0000256" key="9">
    <source>
        <dbReference type="ARBA" id="ARBA00030617"/>
    </source>
</evidence>
<name>A0A4P6XSZ7_9ASCO</name>
<evidence type="ECO:0000256" key="3">
    <source>
        <dbReference type="ARBA" id="ARBA00006678"/>
    </source>
</evidence>
<evidence type="ECO:0000256" key="4">
    <source>
        <dbReference type="ARBA" id="ARBA00022490"/>
    </source>
</evidence>
<organism evidence="11 12">
    <name type="scientific">Metschnikowia aff. pulcherrima</name>
    <dbReference type="NCBI Taxonomy" id="2163413"/>
    <lineage>
        <taxon>Eukaryota</taxon>
        <taxon>Fungi</taxon>
        <taxon>Dikarya</taxon>
        <taxon>Ascomycota</taxon>
        <taxon>Saccharomycotina</taxon>
        <taxon>Pichiomycetes</taxon>
        <taxon>Metschnikowiaceae</taxon>
        <taxon>Metschnikowia</taxon>
    </lineage>
</organism>
<proteinExistence type="inferred from homology"/>
<dbReference type="GO" id="GO:0000177">
    <property type="term" value="C:cytoplasmic exosome (RNase complex)"/>
    <property type="evidence" value="ECO:0007669"/>
    <property type="project" value="TreeGrafter"/>
</dbReference>
<evidence type="ECO:0000256" key="1">
    <source>
        <dbReference type="ARBA" id="ARBA00004496"/>
    </source>
</evidence>
<dbReference type="GO" id="GO:0034473">
    <property type="term" value="P:U1 snRNA 3'-end processing"/>
    <property type="evidence" value="ECO:0007669"/>
    <property type="project" value="TreeGrafter"/>
</dbReference>
<dbReference type="Proteomes" id="UP000292447">
    <property type="component" value="Chromosome IV"/>
</dbReference>
<dbReference type="Gene3D" id="3.30.230.70">
    <property type="entry name" value="GHMP Kinase, N-terminal domain"/>
    <property type="match status" value="1"/>
</dbReference>
<keyword evidence="4" id="KW-0963">Cytoplasm</keyword>